<dbReference type="PANTHER" id="PTHR48097">
    <property type="entry name" value="L-THREONINE ALDOLASE-RELATED"/>
    <property type="match status" value="1"/>
</dbReference>
<feature type="domain" description="Aromatic amino acid beta-eliminating lyase/threonine aldolase" evidence="4">
    <location>
        <begin position="82"/>
        <end position="337"/>
    </location>
</feature>
<keyword evidence="5" id="KW-0808">Transferase</keyword>
<dbReference type="RefSeq" id="WP_242936466.1">
    <property type="nucleotide sequence ID" value="NZ_CP094326.1"/>
</dbReference>
<evidence type="ECO:0000256" key="1">
    <source>
        <dbReference type="ARBA" id="ARBA00001933"/>
    </source>
</evidence>
<name>A0ABY3YJM1_9FLAO</name>
<dbReference type="InterPro" id="IPR015424">
    <property type="entry name" value="PyrdxlP-dep_Trfase"/>
</dbReference>
<accession>A0ABY3YJM1</accession>
<dbReference type="GO" id="GO:0008483">
    <property type="term" value="F:transaminase activity"/>
    <property type="evidence" value="ECO:0007669"/>
    <property type="project" value="UniProtKB-KW"/>
</dbReference>
<protein>
    <submittedName>
        <fullName evidence="5">Aminotransferase class I/II-fold pyridoxal phosphate-dependent enzyme</fullName>
    </submittedName>
</protein>
<keyword evidence="6" id="KW-1185">Reference proteome</keyword>
<keyword evidence="3" id="KW-0663">Pyridoxal phosphate</keyword>
<organism evidence="5 6">
    <name type="scientific">Zhouia spongiae</name>
    <dbReference type="NCBI Taxonomy" id="2202721"/>
    <lineage>
        <taxon>Bacteria</taxon>
        <taxon>Pseudomonadati</taxon>
        <taxon>Bacteroidota</taxon>
        <taxon>Flavobacteriia</taxon>
        <taxon>Flavobacteriales</taxon>
        <taxon>Flavobacteriaceae</taxon>
        <taxon>Zhouia</taxon>
    </lineage>
</organism>
<dbReference type="EMBL" id="CP094326">
    <property type="protein sequence ID" value="UNY98056.1"/>
    <property type="molecule type" value="Genomic_DNA"/>
</dbReference>
<keyword evidence="5" id="KW-0032">Aminotransferase</keyword>
<dbReference type="InterPro" id="IPR001597">
    <property type="entry name" value="ArAA_b-elim_lyase/Thr_aldolase"/>
</dbReference>
<evidence type="ECO:0000256" key="2">
    <source>
        <dbReference type="ARBA" id="ARBA00006966"/>
    </source>
</evidence>
<dbReference type="PANTHER" id="PTHR48097:SF9">
    <property type="entry name" value="L-THREONINE ALDOLASE"/>
    <property type="match status" value="1"/>
</dbReference>
<evidence type="ECO:0000259" key="4">
    <source>
        <dbReference type="Pfam" id="PF01212"/>
    </source>
</evidence>
<evidence type="ECO:0000256" key="3">
    <source>
        <dbReference type="ARBA" id="ARBA00022898"/>
    </source>
</evidence>
<reference evidence="5 6" key="1">
    <citation type="journal article" date="2018" name="Int. J. Syst. Evol. Microbiol.">
        <title>Zhouia spongiae sp. nov., isolated from a marine sponge.</title>
        <authorList>
            <person name="Zhuang L."/>
            <person name="Lin B."/>
            <person name="Qin F."/>
            <person name="Luo L."/>
        </authorList>
    </citation>
    <scope>NUCLEOTIDE SEQUENCE [LARGE SCALE GENOMIC DNA]</scope>
    <source>
        <strain evidence="5 6">HN-Y44</strain>
    </source>
</reference>
<dbReference type="Gene3D" id="3.40.640.10">
    <property type="entry name" value="Type I PLP-dependent aspartate aminotransferase-like (Major domain)"/>
    <property type="match status" value="1"/>
</dbReference>
<dbReference type="Proteomes" id="UP000829476">
    <property type="component" value="Chromosome"/>
</dbReference>
<comment type="cofactor">
    <cofactor evidence="1">
        <name>pyridoxal 5'-phosphate</name>
        <dbReference type="ChEBI" id="CHEBI:597326"/>
    </cofactor>
</comment>
<proteinExistence type="inferred from homology"/>
<evidence type="ECO:0000313" key="5">
    <source>
        <dbReference type="EMBL" id="UNY98056.1"/>
    </source>
</evidence>
<comment type="similarity">
    <text evidence="2">Belongs to the threonine aldolase family.</text>
</comment>
<dbReference type="InterPro" id="IPR006311">
    <property type="entry name" value="TAT_signal"/>
</dbReference>
<dbReference type="InterPro" id="IPR015421">
    <property type="entry name" value="PyrdxlP-dep_Trfase_major"/>
</dbReference>
<dbReference type="PROSITE" id="PS51318">
    <property type="entry name" value="TAT"/>
    <property type="match status" value="1"/>
</dbReference>
<evidence type="ECO:0000313" key="6">
    <source>
        <dbReference type="Proteomes" id="UP000829476"/>
    </source>
</evidence>
<sequence length="406" mass="44892">MSKKLNQMEKENNRRSFLKGCGLATIPLILPTVGLTATSLANASTVRSVSKEQAVNFIFDGLAFSPDEYLDKLIEITKQSTIEPDFYGQEGSIRLLEENFAKITGKEKAVYLPTGTMANQVAIKLLNGMNTKVIVPENSHIFRDEADAAQSVHSKRLVPIGKGEPYFSLNDLKDKINYTNESEVFKSGLGTVVIESPVRRADGVAVPVESIKEISAYCKQHGYKMHLDGARLHLAAAYTGVSISAYASYFDTVYISLYKYLNATGGAILCGDAKMIDQVAHQVKILGGTVYQNWSSSAMALHYLKGFKERWKKVRTVSDKLINALNKLEGIQIKSIKNGTNIYDLSLGKEVNLKTLAIYLYENHNIWLGRANDKGIVKFTINESILSRDIHTIIAAWEAGVQKARG</sequence>
<gene>
    <name evidence="5" type="ORF">MQE36_13295</name>
</gene>
<dbReference type="SUPFAM" id="SSF53383">
    <property type="entry name" value="PLP-dependent transferases"/>
    <property type="match status" value="1"/>
</dbReference>
<dbReference type="Pfam" id="PF01212">
    <property type="entry name" value="Beta_elim_lyase"/>
    <property type="match status" value="1"/>
</dbReference>